<sequence>MKNNLLFFTLFLFVGVMLWWLVHLFVMKSGRTEESILPPIENTQEDVVLDSEKIEEATSVVSTSVEVVQQNSIASTTLIDVSKDTSQQKDAEQRELYVFEGGTWQYDSTDASGDIGISKTWSFSDGKAVFDGYPNLQIVATYDVEVTSPMSWTLHVTREDVLPSAVDMHLVYTEDVGLFIDDDGPFVRKAYK</sequence>
<protein>
    <submittedName>
        <fullName evidence="2">Uncharacterized protein</fullName>
    </submittedName>
</protein>
<keyword evidence="1" id="KW-1133">Transmembrane helix</keyword>
<accession>A0A2H0N2T9</accession>
<organism evidence="2 3">
    <name type="scientific">Candidatus Magasanikbacteria bacterium CG11_big_fil_rev_8_21_14_0_20_43_7</name>
    <dbReference type="NCBI Taxonomy" id="1974654"/>
    <lineage>
        <taxon>Bacteria</taxon>
        <taxon>Candidatus Magasanikiibacteriota</taxon>
    </lineage>
</organism>
<comment type="caution">
    <text evidence="2">The sequence shown here is derived from an EMBL/GenBank/DDBJ whole genome shotgun (WGS) entry which is preliminary data.</text>
</comment>
<evidence type="ECO:0000313" key="2">
    <source>
        <dbReference type="EMBL" id="PIR03198.1"/>
    </source>
</evidence>
<name>A0A2H0N2T9_9BACT</name>
<dbReference type="EMBL" id="PCWM01000033">
    <property type="protein sequence ID" value="PIR03198.1"/>
    <property type="molecule type" value="Genomic_DNA"/>
</dbReference>
<reference evidence="2 3" key="1">
    <citation type="submission" date="2017-09" db="EMBL/GenBank/DDBJ databases">
        <title>Depth-based differentiation of microbial function through sediment-hosted aquifers and enrichment of novel symbionts in the deep terrestrial subsurface.</title>
        <authorList>
            <person name="Probst A.J."/>
            <person name="Ladd B."/>
            <person name="Jarett J.K."/>
            <person name="Geller-Mcgrath D.E."/>
            <person name="Sieber C.M."/>
            <person name="Emerson J.B."/>
            <person name="Anantharaman K."/>
            <person name="Thomas B.C."/>
            <person name="Malmstrom R."/>
            <person name="Stieglmeier M."/>
            <person name="Klingl A."/>
            <person name="Woyke T."/>
            <person name="Ryan C.M."/>
            <person name="Banfield J.F."/>
        </authorList>
    </citation>
    <scope>NUCLEOTIDE SEQUENCE [LARGE SCALE GENOMIC DNA]</scope>
    <source>
        <strain evidence="2">CG11_big_fil_rev_8_21_14_0_20_43_7</strain>
    </source>
</reference>
<gene>
    <name evidence="2" type="ORF">COV60_01620</name>
</gene>
<dbReference type="Proteomes" id="UP000229782">
    <property type="component" value="Unassembled WGS sequence"/>
</dbReference>
<dbReference type="AlphaFoldDB" id="A0A2H0N2T9"/>
<evidence type="ECO:0000313" key="3">
    <source>
        <dbReference type="Proteomes" id="UP000229782"/>
    </source>
</evidence>
<proteinExistence type="predicted"/>
<keyword evidence="1" id="KW-0472">Membrane</keyword>
<keyword evidence="1" id="KW-0812">Transmembrane</keyword>
<evidence type="ECO:0000256" key="1">
    <source>
        <dbReference type="SAM" id="Phobius"/>
    </source>
</evidence>
<feature type="transmembrane region" description="Helical" evidence="1">
    <location>
        <begin position="6"/>
        <end position="26"/>
    </location>
</feature>